<accession>A0CN17</accession>
<gene>
    <name evidence="3" type="ORF">GSPATT00008625001</name>
</gene>
<sequence>MRTSSPLLSPSSGYKTANFQTPSNIKHSSQHSTVGTPNKSHQRNIINLKSASFHYSPQPFDTSRPKITSNYFNQQIITKNHSRYESPFKILLKNGYDYQEEIKQLKKENQDLHTIVKLQREQLQQTQLDPQLMEENQMLKEIIQRLQKENDEYKRQLNK</sequence>
<evidence type="ECO:0000256" key="1">
    <source>
        <dbReference type="SAM" id="Coils"/>
    </source>
</evidence>
<dbReference type="OrthoDB" id="301112at2759"/>
<dbReference type="EMBL" id="CT868119">
    <property type="protein sequence ID" value="CAK72184.1"/>
    <property type="molecule type" value="Genomic_DNA"/>
</dbReference>
<dbReference type="OMA" id="PNKSHQR"/>
<feature type="region of interest" description="Disordered" evidence="2">
    <location>
        <begin position="1"/>
        <end position="40"/>
    </location>
</feature>
<dbReference type="HOGENOM" id="CLU_1589587_0_0_1"/>
<name>A0CN17_PARTE</name>
<evidence type="ECO:0000313" key="3">
    <source>
        <dbReference type="EMBL" id="CAK72184.1"/>
    </source>
</evidence>
<keyword evidence="1" id="KW-0175">Coiled coil</keyword>
<dbReference type="KEGG" id="ptm:GSPATT00008625001"/>
<proteinExistence type="predicted"/>
<evidence type="ECO:0000256" key="2">
    <source>
        <dbReference type="SAM" id="MobiDB-lite"/>
    </source>
</evidence>
<organism evidence="3 4">
    <name type="scientific">Paramecium tetraurelia</name>
    <dbReference type="NCBI Taxonomy" id="5888"/>
    <lineage>
        <taxon>Eukaryota</taxon>
        <taxon>Sar</taxon>
        <taxon>Alveolata</taxon>
        <taxon>Ciliophora</taxon>
        <taxon>Intramacronucleata</taxon>
        <taxon>Oligohymenophorea</taxon>
        <taxon>Peniculida</taxon>
        <taxon>Parameciidae</taxon>
        <taxon>Paramecium</taxon>
    </lineage>
</organism>
<dbReference type="InParanoid" id="A0CN17"/>
<feature type="coiled-coil region" evidence="1">
    <location>
        <begin position="102"/>
        <end position="159"/>
    </location>
</feature>
<dbReference type="GeneID" id="5025366"/>
<dbReference type="RefSeq" id="XP_001439581.1">
    <property type="nucleotide sequence ID" value="XM_001439544.1"/>
</dbReference>
<dbReference type="AlphaFoldDB" id="A0CN17"/>
<evidence type="ECO:0000313" key="4">
    <source>
        <dbReference type="Proteomes" id="UP000000600"/>
    </source>
</evidence>
<reference evidence="3 4" key="1">
    <citation type="journal article" date="2006" name="Nature">
        <title>Global trends of whole-genome duplications revealed by the ciliate Paramecium tetraurelia.</title>
        <authorList>
            <consortium name="Genoscope"/>
            <person name="Aury J.-M."/>
            <person name="Jaillon O."/>
            <person name="Duret L."/>
            <person name="Noel B."/>
            <person name="Jubin C."/>
            <person name="Porcel B.M."/>
            <person name="Segurens B."/>
            <person name="Daubin V."/>
            <person name="Anthouard V."/>
            <person name="Aiach N."/>
            <person name="Arnaiz O."/>
            <person name="Billaut A."/>
            <person name="Beisson J."/>
            <person name="Blanc I."/>
            <person name="Bouhouche K."/>
            <person name="Camara F."/>
            <person name="Duharcourt S."/>
            <person name="Guigo R."/>
            <person name="Gogendeau D."/>
            <person name="Katinka M."/>
            <person name="Keller A.-M."/>
            <person name="Kissmehl R."/>
            <person name="Klotz C."/>
            <person name="Koll F."/>
            <person name="Le Moue A."/>
            <person name="Lepere C."/>
            <person name="Malinsky S."/>
            <person name="Nowacki M."/>
            <person name="Nowak J.K."/>
            <person name="Plattner H."/>
            <person name="Poulain J."/>
            <person name="Ruiz F."/>
            <person name="Serrano V."/>
            <person name="Zagulski M."/>
            <person name="Dessen P."/>
            <person name="Betermier M."/>
            <person name="Weissenbach J."/>
            <person name="Scarpelli C."/>
            <person name="Schachter V."/>
            <person name="Sperling L."/>
            <person name="Meyer E."/>
            <person name="Cohen J."/>
            <person name="Wincker P."/>
        </authorList>
    </citation>
    <scope>NUCLEOTIDE SEQUENCE [LARGE SCALE GENOMIC DNA]</scope>
    <source>
        <strain evidence="3 4">Stock d4-2</strain>
    </source>
</reference>
<dbReference type="Proteomes" id="UP000000600">
    <property type="component" value="Unassembled WGS sequence"/>
</dbReference>
<keyword evidence="4" id="KW-1185">Reference proteome</keyword>
<protein>
    <submittedName>
        <fullName evidence="3">Uncharacterized protein</fullName>
    </submittedName>
</protein>